<keyword evidence="2" id="KW-1185">Reference proteome</keyword>
<dbReference type="OrthoDB" id="6452991at2759"/>
<gene>
    <name evidence="1" type="ORF">X975_22360</name>
</gene>
<evidence type="ECO:0000313" key="2">
    <source>
        <dbReference type="Proteomes" id="UP000054359"/>
    </source>
</evidence>
<dbReference type="Proteomes" id="UP000054359">
    <property type="component" value="Unassembled WGS sequence"/>
</dbReference>
<dbReference type="AlphaFoldDB" id="A0A087U383"/>
<protein>
    <submittedName>
        <fullName evidence="1">Uncharacterized protein</fullName>
    </submittedName>
</protein>
<organism evidence="1 2">
    <name type="scientific">Stegodyphus mimosarum</name>
    <name type="common">African social velvet spider</name>
    <dbReference type="NCBI Taxonomy" id="407821"/>
    <lineage>
        <taxon>Eukaryota</taxon>
        <taxon>Metazoa</taxon>
        <taxon>Ecdysozoa</taxon>
        <taxon>Arthropoda</taxon>
        <taxon>Chelicerata</taxon>
        <taxon>Arachnida</taxon>
        <taxon>Araneae</taxon>
        <taxon>Araneomorphae</taxon>
        <taxon>Entelegynae</taxon>
        <taxon>Eresoidea</taxon>
        <taxon>Eresidae</taxon>
        <taxon>Stegodyphus</taxon>
    </lineage>
</organism>
<reference evidence="1 2" key="1">
    <citation type="submission" date="2013-11" db="EMBL/GenBank/DDBJ databases">
        <title>Genome sequencing of Stegodyphus mimosarum.</title>
        <authorList>
            <person name="Bechsgaard J."/>
        </authorList>
    </citation>
    <scope>NUCLEOTIDE SEQUENCE [LARGE SCALE GENOMIC DNA]</scope>
</reference>
<sequence>MIFYVVELSAVWNVGVPNWKYQTNMEFPRVPSLGFGNDSKMMVM</sequence>
<evidence type="ECO:0000313" key="1">
    <source>
        <dbReference type="EMBL" id="KFM71822.1"/>
    </source>
</evidence>
<proteinExistence type="predicted"/>
<dbReference type="EMBL" id="KK117941">
    <property type="protein sequence ID" value="KFM71822.1"/>
    <property type="molecule type" value="Genomic_DNA"/>
</dbReference>
<name>A0A087U383_STEMI</name>
<feature type="non-terminal residue" evidence="1">
    <location>
        <position position="44"/>
    </location>
</feature>
<accession>A0A087U383</accession>